<dbReference type="FunFam" id="3.40.309.10:FF:000009">
    <property type="entry name" value="Aldehyde dehydrogenase A"/>
    <property type="match status" value="1"/>
</dbReference>
<dbReference type="InterPro" id="IPR050740">
    <property type="entry name" value="Aldehyde_DH_Superfamily"/>
</dbReference>
<name>A0AAP4TXQ9_9GAMM</name>
<evidence type="ECO:0000256" key="2">
    <source>
        <dbReference type="ARBA" id="ARBA00023002"/>
    </source>
</evidence>
<gene>
    <name evidence="4" type="ORF">Q4535_02050</name>
</gene>
<evidence type="ECO:0000259" key="3">
    <source>
        <dbReference type="Pfam" id="PF00171"/>
    </source>
</evidence>
<comment type="similarity">
    <text evidence="1">Belongs to the aldehyde dehydrogenase family.</text>
</comment>
<feature type="domain" description="Aldehyde dehydrogenase" evidence="3">
    <location>
        <begin position="12"/>
        <end position="471"/>
    </location>
</feature>
<dbReference type="PANTHER" id="PTHR43353">
    <property type="entry name" value="SUCCINATE-SEMIALDEHYDE DEHYDROGENASE, MITOCHONDRIAL"/>
    <property type="match status" value="1"/>
</dbReference>
<evidence type="ECO:0000256" key="1">
    <source>
        <dbReference type="ARBA" id="ARBA00009986"/>
    </source>
</evidence>
<dbReference type="InterPro" id="IPR016161">
    <property type="entry name" value="Ald_DH/histidinol_DH"/>
</dbReference>
<comment type="caution">
    <text evidence="4">The sequence shown here is derived from an EMBL/GenBank/DDBJ whole genome shotgun (WGS) entry which is preliminary data.</text>
</comment>
<protein>
    <submittedName>
        <fullName evidence="4">NAD-dependent succinate-semialdehyde dehydrogenase</fullName>
        <ecNumber evidence="4">1.2.1.-</ecNumber>
    </submittedName>
</protein>
<dbReference type="InterPro" id="IPR016163">
    <property type="entry name" value="Ald_DH_C"/>
</dbReference>
<organism evidence="4 5">
    <name type="scientific">Cobetia amphilecti</name>
    <dbReference type="NCBI Taxonomy" id="1055104"/>
    <lineage>
        <taxon>Bacteria</taxon>
        <taxon>Pseudomonadati</taxon>
        <taxon>Pseudomonadota</taxon>
        <taxon>Gammaproteobacteria</taxon>
        <taxon>Oceanospirillales</taxon>
        <taxon>Halomonadaceae</taxon>
        <taxon>Cobetia</taxon>
    </lineage>
</organism>
<keyword evidence="2 4" id="KW-0560">Oxidoreductase</keyword>
<dbReference type="EC" id="1.2.1.-" evidence="4"/>
<dbReference type="AlphaFoldDB" id="A0AAP4TXQ9"/>
<sequence length="474" mass="50948">MNNYKLLINGHWTDGSSDVREQVIDPANESVIGEFLHASAEDIDAAVASAKEGLEEWKAVPQWKRGEILKRSADLLRARKSDIAAILTQEQGKPLAESEGEIERAADFLEWGGEEARRIAGRLIQGRTPGNRIEIRKMPVGVVAAFSPWNFPVVLTAKKLAGLLGAGCSCVLKPAEETPGSSIALVQALVDAGVPGKAINLLLGKPGDISSRLIEHPAVRKITFTGSSPVGKLLASKSGEYMKPVTMELGGHSPVIVAQDSDVESVARMLVAKKFFNAGQVCVSPTRYFVHESVYERFVATFTAAAAELNVGDGRQAGTQMGPLANIRRLDAMQALVDDACHRGAKVEVGGKRLGDKGFFFAPTVLTNVHPDSELMKTEIFGPVVPITPYRTDEEVIALSNSVDYGLAAYVFTHDPTRQQFFKDNIYAGTIGVNDVPAHFAEVPLGGWGDSGYGVEGGIEALDAYIKTQYVSQC</sequence>
<accession>A0AAP4TXQ9</accession>
<dbReference type="FunFam" id="3.40.605.10:FF:000007">
    <property type="entry name" value="NAD/NADP-dependent betaine aldehyde dehydrogenase"/>
    <property type="match status" value="1"/>
</dbReference>
<proteinExistence type="inferred from homology"/>
<dbReference type="PANTHER" id="PTHR43353:SF5">
    <property type="entry name" value="SUCCINATE-SEMIALDEHYDE DEHYDROGENASE, MITOCHONDRIAL"/>
    <property type="match status" value="1"/>
</dbReference>
<dbReference type="InterPro" id="IPR015590">
    <property type="entry name" value="Aldehyde_DH_dom"/>
</dbReference>
<dbReference type="InterPro" id="IPR016162">
    <property type="entry name" value="Ald_DH_N"/>
</dbReference>
<dbReference type="Gene3D" id="3.40.309.10">
    <property type="entry name" value="Aldehyde Dehydrogenase, Chain A, domain 2"/>
    <property type="match status" value="1"/>
</dbReference>
<evidence type="ECO:0000313" key="4">
    <source>
        <dbReference type="EMBL" id="MDO6670891.1"/>
    </source>
</evidence>
<dbReference type="Gene3D" id="3.40.605.10">
    <property type="entry name" value="Aldehyde Dehydrogenase, Chain A, domain 1"/>
    <property type="match status" value="1"/>
</dbReference>
<dbReference type="CDD" id="cd07103">
    <property type="entry name" value="ALDH_F5_SSADH_GabD"/>
    <property type="match status" value="1"/>
</dbReference>
<dbReference type="GO" id="GO:0016620">
    <property type="term" value="F:oxidoreductase activity, acting on the aldehyde or oxo group of donors, NAD or NADP as acceptor"/>
    <property type="evidence" value="ECO:0007669"/>
    <property type="project" value="InterPro"/>
</dbReference>
<dbReference type="Proteomes" id="UP001170481">
    <property type="component" value="Unassembled WGS sequence"/>
</dbReference>
<evidence type="ECO:0000313" key="5">
    <source>
        <dbReference type="Proteomes" id="UP001170481"/>
    </source>
</evidence>
<dbReference type="Pfam" id="PF00171">
    <property type="entry name" value="Aldedh"/>
    <property type="match status" value="1"/>
</dbReference>
<dbReference type="SUPFAM" id="SSF53720">
    <property type="entry name" value="ALDH-like"/>
    <property type="match status" value="1"/>
</dbReference>
<reference evidence="4" key="1">
    <citation type="submission" date="2023-07" db="EMBL/GenBank/DDBJ databases">
        <title>Genome content predicts the carbon catabolic preferences of heterotrophic bacteria.</title>
        <authorList>
            <person name="Gralka M."/>
        </authorList>
    </citation>
    <scope>NUCLEOTIDE SEQUENCE</scope>
    <source>
        <strain evidence="4">C2R13</strain>
    </source>
</reference>
<dbReference type="RefSeq" id="WP_303592756.1">
    <property type="nucleotide sequence ID" value="NZ_JAUORK010000002.1"/>
</dbReference>
<dbReference type="EMBL" id="JAUORK010000002">
    <property type="protein sequence ID" value="MDO6670891.1"/>
    <property type="molecule type" value="Genomic_DNA"/>
</dbReference>